<dbReference type="EMBL" id="JALEMU010000019">
    <property type="protein sequence ID" value="MCI5754855.1"/>
    <property type="molecule type" value="Genomic_DNA"/>
</dbReference>
<evidence type="ECO:0000313" key="2">
    <source>
        <dbReference type="EMBL" id="MCI5754855.1"/>
    </source>
</evidence>
<organism evidence="1 3">
    <name type="scientific">Candidatus Colimorpha enterica</name>
    <dbReference type="NCBI Taxonomy" id="3083063"/>
    <lineage>
        <taxon>Bacteria</taxon>
        <taxon>Pseudomonadati</taxon>
        <taxon>Bacteroidota</taxon>
        <taxon>Bacteroidia</taxon>
        <taxon>Bacteroidales</taxon>
        <taxon>Candidatus Colimorpha</taxon>
    </lineage>
</organism>
<evidence type="ECO:0000313" key="4">
    <source>
        <dbReference type="Proteomes" id="UP001139365"/>
    </source>
</evidence>
<reference evidence="1" key="1">
    <citation type="submission" date="2012-11" db="EMBL/GenBank/DDBJ databases">
        <title>Dependencies among metagenomic species, viruses, plasmids and units of genetic variation.</title>
        <authorList>
            <person name="Nielsen H.B."/>
            <person name="Almeida M."/>
            <person name="Juncker A.S."/>
            <person name="Rasmussen S."/>
            <person name="Li J."/>
            <person name="Sunagawa S."/>
            <person name="Plichta D."/>
            <person name="Gautier L."/>
            <person name="Le Chatelier E."/>
            <person name="Peletier E."/>
            <person name="Bonde I."/>
            <person name="Nielsen T."/>
            <person name="Manichanh C."/>
            <person name="Arumugam M."/>
            <person name="Batto J."/>
            <person name="Santos M.B.Q.D."/>
            <person name="Blom N."/>
            <person name="Borruel N."/>
            <person name="Burgdorf K.S."/>
            <person name="Boumezbeur F."/>
            <person name="Casellas F."/>
            <person name="Dore J."/>
            <person name="Guarner F."/>
            <person name="Hansen T."/>
            <person name="Hildebrand F."/>
            <person name="Kaas R.S."/>
            <person name="Kennedy S."/>
            <person name="Kristiansen K."/>
            <person name="Kultima J.R."/>
            <person name="Leonard P."/>
            <person name="Levenez F."/>
            <person name="Lund O."/>
            <person name="Moumen B."/>
            <person name="Le Paslier D."/>
            <person name="Pons N."/>
            <person name="Pedersen O."/>
            <person name="Prifti E."/>
            <person name="Qin J."/>
            <person name="Raes J."/>
            <person name="Tap J."/>
            <person name="Tims S."/>
            <person name="Ussery D.W."/>
            <person name="Yamada T."/>
            <person name="MetaHit consortium"/>
            <person name="Renault P."/>
            <person name="Sicheritz-Ponten T."/>
            <person name="Bork P."/>
            <person name="Wang J."/>
            <person name="Brunak S."/>
            <person name="Ehrlich S.D."/>
        </authorList>
    </citation>
    <scope>NUCLEOTIDE SEQUENCE [LARGE SCALE GENOMIC DNA]</scope>
</reference>
<evidence type="ECO:0000313" key="3">
    <source>
        <dbReference type="Proteomes" id="UP000017938"/>
    </source>
</evidence>
<dbReference type="Proteomes" id="UP001139365">
    <property type="component" value="Unassembled WGS sequence"/>
</dbReference>
<comment type="caution">
    <text evidence="1">The sequence shown here is derived from an EMBL/GenBank/DDBJ whole genome shotgun (WGS) entry which is preliminary data.</text>
</comment>
<dbReference type="AlphaFoldDB" id="R6V2V3"/>
<evidence type="ECO:0000313" key="1">
    <source>
        <dbReference type="EMBL" id="CDC77112.1"/>
    </source>
</evidence>
<reference evidence="2 4" key="2">
    <citation type="submission" date="2022-03" db="EMBL/GenBank/DDBJ databases">
        <title>Metagenome-assembled genomes from swine fecal metagenomes.</title>
        <authorList>
            <person name="Holman D.B."/>
            <person name="Kommadath A."/>
        </authorList>
    </citation>
    <scope>NUCLEOTIDE SEQUENCE [LARGE SCALE GENOMIC DNA]</scope>
    <source>
        <strain evidence="2">SUG147</strain>
    </source>
</reference>
<sequence length="266" mass="30568">MTVRDRLWLFASRAHDDDIWLGKGRANRFSCWSRITPAEGAAMLDIPNVVMIVSDGIPVPYSADAYGYMESFCRMKNVVWSITGSSGFRAGNEEKFICHLAEKYPNVTGAFADDFLGGGSIPEEKRKLVSDIRRTLDTACRPLSMWLTVYGRDLETCDTSVYGLFDVLTLWSWHYEELNRLPERFELLERKFPRQKKLLGIYLYDYPSGEPVPDEYMKLQCGYGLKLLKEHRADGLIFLTNCVMGVGLPSEYWLRDWIDSVKNIEL</sequence>
<name>R6V2V3_9BACT</name>
<accession>R6V2V3</accession>
<protein>
    <submittedName>
        <fullName evidence="1">Uncharacterized protein</fullName>
    </submittedName>
</protein>
<gene>
    <name evidence="1" type="ORF">BN580_00294</name>
    <name evidence="2" type="ORF">MR241_00990</name>
</gene>
<dbReference type="EMBL" id="CBFW010000419">
    <property type="protein sequence ID" value="CDC77112.1"/>
    <property type="molecule type" value="Genomic_DNA"/>
</dbReference>
<proteinExistence type="predicted"/>
<dbReference type="Proteomes" id="UP000017938">
    <property type="component" value="Unassembled WGS sequence"/>
</dbReference>